<dbReference type="GO" id="GO:0004146">
    <property type="term" value="F:dihydrofolate reductase activity"/>
    <property type="evidence" value="ECO:0007669"/>
    <property type="project" value="UniProtKB-EC"/>
</dbReference>
<evidence type="ECO:0000313" key="2">
    <source>
        <dbReference type="Proteomes" id="UP000464465"/>
    </source>
</evidence>
<proteinExistence type="predicted"/>
<dbReference type="SUPFAM" id="SSF53597">
    <property type="entry name" value="Dihydrofolate reductase-like"/>
    <property type="match status" value="1"/>
</dbReference>
<protein>
    <submittedName>
        <fullName evidence="1">Dihydrofolate reductase</fullName>
        <ecNumber evidence="1">1.5.1.3</ecNumber>
    </submittedName>
</protein>
<keyword evidence="1" id="KW-0560">Oxidoreductase</keyword>
<dbReference type="Gene3D" id="3.40.430.10">
    <property type="entry name" value="Dihydrofolate Reductase, subunit A"/>
    <property type="match status" value="1"/>
</dbReference>
<reference evidence="1 2" key="1">
    <citation type="submission" date="2019-04" db="EMBL/GenBank/DDBJ databases">
        <title>Whole genome sequence analysis of broad host range Salmonella enterica bacteriophages.</title>
        <authorList>
            <person name="Bhandare S.G."/>
            <person name="Colavecchio A."/>
            <person name="Emond-Rheault J.-G."/>
            <person name="Hamel J."/>
            <person name="Kukavica-Ibrulj I."/>
            <person name="Boyle B."/>
            <person name="Levesque R.C."/>
            <person name="Goodridge L."/>
        </authorList>
    </citation>
    <scope>NUCLEOTIDE SEQUENCE [LARGE SCALE GENOMIC DNA]</scope>
</reference>
<organism evidence="1 2">
    <name type="scientific">Salmonella phage vB_SenM_SB18</name>
    <dbReference type="NCBI Taxonomy" id="2698415"/>
    <lineage>
        <taxon>Viruses</taxon>
        <taxon>Duplodnaviria</taxon>
        <taxon>Heunggongvirae</taxon>
        <taxon>Uroviricota</taxon>
        <taxon>Caudoviricetes</taxon>
        <taxon>Andersonviridae</taxon>
        <taxon>Ounavirinae</taxon>
        <taxon>Kolesnikvirus</taxon>
        <taxon>Kolesnikvirus Ea214</taxon>
    </lineage>
</organism>
<evidence type="ECO:0000313" key="1">
    <source>
        <dbReference type="EMBL" id="QHI00622.1"/>
    </source>
</evidence>
<accession>A0A6B9RGK2</accession>
<dbReference type="Proteomes" id="UP000464465">
    <property type="component" value="Segment"/>
</dbReference>
<sequence length="56" mass="6216">MITTIYAVNSVGAFGNRDGSLPWPKNSEDLQRFAFLTKNIGTVLMGKSTCNWSLTY</sequence>
<dbReference type="InterPro" id="IPR024072">
    <property type="entry name" value="DHFR-like_dom_sf"/>
</dbReference>
<name>A0A6B9RGK2_9CAUD</name>
<dbReference type="EC" id="1.5.1.3" evidence="1"/>
<dbReference type="EMBL" id="MK759884">
    <property type="protein sequence ID" value="QHI00622.1"/>
    <property type="molecule type" value="Genomic_DNA"/>
</dbReference>